<dbReference type="EMBL" id="GBXM01025520">
    <property type="protein sequence ID" value="JAH83057.1"/>
    <property type="molecule type" value="Transcribed_RNA"/>
</dbReference>
<proteinExistence type="predicted"/>
<dbReference type="AlphaFoldDB" id="A0A0E9VY94"/>
<accession>A0A0E9VY94</accession>
<name>A0A0E9VY94_ANGAN</name>
<evidence type="ECO:0000313" key="1">
    <source>
        <dbReference type="EMBL" id="JAH83057.1"/>
    </source>
</evidence>
<reference evidence="1" key="1">
    <citation type="submission" date="2014-11" db="EMBL/GenBank/DDBJ databases">
        <authorList>
            <person name="Amaro Gonzalez C."/>
        </authorList>
    </citation>
    <scope>NUCLEOTIDE SEQUENCE</scope>
</reference>
<organism evidence="1">
    <name type="scientific">Anguilla anguilla</name>
    <name type="common">European freshwater eel</name>
    <name type="synonym">Muraena anguilla</name>
    <dbReference type="NCBI Taxonomy" id="7936"/>
    <lineage>
        <taxon>Eukaryota</taxon>
        <taxon>Metazoa</taxon>
        <taxon>Chordata</taxon>
        <taxon>Craniata</taxon>
        <taxon>Vertebrata</taxon>
        <taxon>Euteleostomi</taxon>
        <taxon>Actinopterygii</taxon>
        <taxon>Neopterygii</taxon>
        <taxon>Teleostei</taxon>
        <taxon>Anguilliformes</taxon>
        <taxon>Anguillidae</taxon>
        <taxon>Anguilla</taxon>
    </lineage>
</organism>
<protein>
    <submittedName>
        <fullName evidence="1">Uncharacterized protein</fullName>
    </submittedName>
</protein>
<sequence>MAYCCVPRCKLYQRRECDHGLLSIDFPSNPDTPSPVDCPR</sequence>
<reference evidence="1" key="2">
    <citation type="journal article" date="2015" name="Fish Shellfish Immunol.">
        <title>Early steps in the European eel (Anguilla anguilla)-Vibrio vulnificus interaction in the gills: Role of the RtxA13 toxin.</title>
        <authorList>
            <person name="Callol A."/>
            <person name="Pajuelo D."/>
            <person name="Ebbesson L."/>
            <person name="Teles M."/>
            <person name="MacKenzie S."/>
            <person name="Amaro C."/>
        </authorList>
    </citation>
    <scope>NUCLEOTIDE SEQUENCE</scope>
</reference>